<organism evidence="1 2">
    <name type="scientific">Prorocentrum cordatum</name>
    <dbReference type="NCBI Taxonomy" id="2364126"/>
    <lineage>
        <taxon>Eukaryota</taxon>
        <taxon>Sar</taxon>
        <taxon>Alveolata</taxon>
        <taxon>Dinophyceae</taxon>
        <taxon>Prorocentrales</taxon>
        <taxon>Prorocentraceae</taxon>
        <taxon>Prorocentrum</taxon>
    </lineage>
</organism>
<name>A0ABN9S887_9DINO</name>
<evidence type="ECO:0000313" key="2">
    <source>
        <dbReference type="Proteomes" id="UP001189429"/>
    </source>
</evidence>
<evidence type="ECO:0000313" key="1">
    <source>
        <dbReference type="EMBL" id="CAK0827252.1"/>
    </source>
</evidence>
<dbReference type="Proteomes" id="UP001189429">
    <property type="component" value="Unassembled WGS sequence"/>
</dbReference>
<accession>A0ABN9S887</accession>
<reference evidence="1" key="1">
    <citation type="submission" date="2023-10" db="EMBL/GenBank/DDBJ databases">
        <authorList>
            <person name="Chen Y."/>
            <person name="Shah S."/>
            <person name="Dougan E. K."/>
            <person name="Thang M."/>
            <person name="Chan C."/>
        </authorList>
    </citation>
    <scope>NUCLEOTIDE SEQUENCE [LARGE SCALE GENOMIC DNA]</scope>
</reference>
<comment type="caution">
    <text evidence="1">The sequence shown here is derived from an EMBL/GenBank/DDBJ whole genome shotgun (WGS) entry which is preliminary data.</text>
</comment>
<protein>
    <submittedName>
        <fullName evidence="1">Uncharacterized protein</fullName>
    </submittedName>
</protein>
<keyword evidence="2" id="KW-1185">Reference proteome</keyword>
<sequence length="147" mass="15673">MADLSAVFSEADTVILSCRLWPASRQFDSHRFGSGSTTASCNDKSMPLSDLSEVAGGVLAEQCGEPLAGFSSAQGTAAHEAGVDVVQSRRRRIAQRRALGRERLMRAQPGGEGEWSEHLCGFCSSDCRQCAASRAVDRPPAVEERSG</sequence>
<gene>
    <name evidence="1" type="ORF">PCOR1329_LOCUS26843</name>
</gene>
<dbReference type="EMBL" id="CAUYUJ010009613">
    <property type="protein sequence ID" value="CAK0827252.1"/>
    <property type="molecule type" value="Genomic_DNA"/>
</dbReference>
<proteinExistence type="predicted"/>